<protein>
    <submittedName>
        <fullName evidence="3">Apple domain-containing protein</fullName>
    </submittedName>
</protein>
<name>A0A5K4F7U9_SCHMA</name>
<dbReference type="SUPFAM" id="SSF57414">
    <property type="entry name" value="Hairpin loop containing domain-like"/>
    <property type="match status" value="1"/>
</dbReference>
<reference evidence="3" key="2">
    <citation type="submission" date="2019-11" db="UniProtKB">
        <authorList>
            <consortium name="WormBaseParasite"/>
        </authorList>
    </citation>
    <scope>IDENTIFICATION</scope>
    <source>
        <strain evidence="3">Puerto Rican</strain>
    </source>
</reference>
<reference evidence="2" key="1">
    <citation type="journal article" date="2012" name="PLoS Negl. Trop. Dis.">
        <title>A systematically improved high quality genome and transcriptome of the human blood fluke Schistosoma mansoni.</title>
        <authorList>
            <person name="Protasio A.V."/>
            <person name="Tsai I.J."/>
            <person name="Babbage A."/>
            <person name="Nichol S."/>
            <person name="Hunt M."/>
            <person name="Aslett M.A."/>
            <person name="De Silva N."/>
            <person name="Velarde G.S."/>
            <person name="Anderson T.J."/>
            <person name="Clark R.C."/>
            <person name="Davidson C."/>
            <person name="Dillon G.P."/>
            <person name="Holroyd N.E."/>
            <person name="LoVerde P.T."/>
            <person name="Lloyd C."/>
            <person name="McQuillan J."/>
            <person name="Oliveira G."/>
            <person name="Otto T.D."/>
            <person name="Parker-Manuel S.J."/>
            <person name="Quail M.A."/>
            <person name="Wilson R.A."/>
            <person name="Zerlotini A."/>
            <person name="Dunne D.W."/>
            <person name="Berriman M."/>
        </authorList>
    </citation>
    <scope>NUCLEOTIDE SEQUENCE [LARGE SCALE GENOMIC DNA]</scope>
    <source>
        <strain evidence="2">Puerto Rican</strain>
    </source>
</reference>
<evidence type="ECO:0000259" key="1">
    <source>
        <dbReference type="PROSITE" id="PS50948"/>
    </source>
</evidence>
<accession>A0A5K4F7U9</accession>
<keyword evidence="2" id="KW-1185">Reference proteome</keyword>
<dbReference type="AlphaFoldDB" id="A0A5K4F7U9"/>
<evidence type="ECO:0000313" key="3">
    <source>
        <dbReference type="WBParaSite" id="Smp_331150.1"/>
    </source>
</evidence>
<feature type="domain" description="Apple" evidence="1">
    <location>
        <begin position="3"/>
        <end position="84"/>
    </location>
</feature>
<sequence>MHCNYSQWISISGRPIQSFLQNYWLETVNAKSDCFILCQYNPRCNLYSHKAVEPELCNLYSGLIENTTININSTDHYVTGGRVCCCKLKSLFFITVIIFERKFFEYQYIGPVSYGLYD</sequence>
<dbReference type="InParanoid" id="A0A5K4F7U9"/>
<dbReference type="PROSITE" id="PS50948">
    <property type="entry name" value="PAN"/>
    <property type="match status" value="1"/>
</dbReference>
<dbReference type="WBParaSite" id="Smp_331150.1">
    <property type="protein sequence ID" value="Smp_331150.1"/>
    <property type="gene ID" value="Smp_331150"/>
</dbReference>
<evidence type="ECO:0000313" key="2">
    <source>
        <dbReference type="Proteomes" id="UP000008854"/>
    </source>
</evidence>
<dbReference type="Proteomes" id="UP000008854">
    <property type="component" value="Unassembled WGS sequence"/>
</dbReference>
<organism evidence="2 3">
    <name type="scientific">Schistosoma mansoni</name>
    <name type="common">Blood fluke</name>
    <dbReference type="NCBI Taxonomy" id="6183"/>
    <lineage>
        <taxon>Eukaryota</taxon>
        <taxon>Metazoa</taxon>
        <taxon>Spiralia</taxon>
        <taxon>Lophotrochozoa</taxon>
        <taxon>Platyhelminthes</taxon>
        <taxon>Trematoda</taxon>
        <taxon>Digenea</taxon>
        <taxon>Strigeidida</taxon>
        <taxon>Schistosomatoidea</taxon>
        <taxon>Schistosomatidae</taxon>
        <taxon>Schistosoma</taxon>
    </lineage>
</organism>
<proteinExistence type="predicted"/>
<dbReference type="InterPro" id="IPR003609">
    <property type="entry name" value="Pan_app"/>
</dbReference>